<protein>
    <submittedName>
        <fullName evidence="2">SVWC-domain containing protein</fullName>
    </submittedName>
</protein>
<evidence type="ECO:0000256" key="1">
    <source>
        <dbReference type="SAM" id="SignalP"/>
    </source>
</evidence>
<proteinExistence type="evidence at transcript level"/>
<sequence length="123" mass="13581">MKHLMVSLFLCTFLMLFTEAAQADEAGGLGAEKHMESGAEEAEEKYCKYENERIPHLQTAVLGPEHCVTVKCKLGNMEVEECPTLIMKNSKCIKSTGAKTYYPHCCPQILCPITIGNITIPVS</sequence>
<dbReference type="EMBL" id="KP402065">
    <property type="protein sequence ID" value="AKL83118.1"/>
    <property type="molecule type" value="mRNA"/>
</dbReference>
<accession>A0A0G3VRC6</accession>
<keyword evidence="1" id="KW-0732">Signal</keyword>
<evidence type="ECO:0000313" key="2">
    <source>
        <dbReference type="EMBL" id="AKL83118.1"/>
    </source>
</evidence>
<name>A0A0G3VRC6_HYAAI</name>
<feature type="chain" id="PRO_5005186039" evidence="1">
    <location>
        <begin position="24"/>
        <end position="123"/>
    </location>
</feature>
<organism evidence="2">
    <name type="scientific">Hyalomma asiaticum</name>
    <name type="common">Tick</name>
    <dbReference type="NCBI Taxonomy" id="266040"/>
    <lineage>
        <taxon>Eukaryota</taxon>
        <taxon>Metazoa</taxon>
        <taxon>Ecdysozoa</taxon>
        <taxon>Arthropoda</taxon>
        <taxon>Chelicerata</taxon>
        <taxon>Arachnida</taxon>
        <taxon>Acari</taxon>
        <taxon>Parasitiformes</taxon>
        <taxon>Ixodida</taxon>
        <taxon>Ixodoidea</taxon>
        <taxon>Ixodidae</taxon>
        <taxon>Hyalomminae</taxon>
        <taxon>Hyalomma</taxon>
    </lineage>
</organism>
<dbReference type="AlphaFoldDB" id="A0A0G3VRC6"/>
<feature type="signal peptide" evidence="1">
    <location>
        <begin position="1"/>
        <end position="23"/>
    </location>
</feature>
<reference evidence="2" key="1">
    <citation type="submission" date="2015-01" db="EMBL/GenBank/DDBJ databases">
        <title>Identification of two peptides from the salivary glands of Hyalomma asiaticum.</title>
        <authorList>
            <person name="Gong H."/>
            <person name="Zhang B."/>
            <person name="Zhou Y."/>
            <person name="Zhang H."/>
            <person name="Cao J."/>
            <person name="Lu P."/>
            <person name="Wang F."/>
            <person name="Wang Y."/>
            <person name="Zhu B."/>
            <person name="Wei J."/>
            <person name="Zhou J."/>
        </authorList>
    </citation>
    <scope>NUCLEOTIDE SEQUENCE</scope>
</reference>